<protein>
    <submittedName>
        <fullName evidence="2">Uncharacterized protein</fullName>
    </submittedName>
</protein>
<keyword evidence="1" id="KW-0472">Membrane</keyword>
<dbReference type="EMBL" id="ADVG01000002">
    <property type="protein sequence ID" value="EFH86144.1"/>
    <property type="molecule type" value="Genomic_DNA"/>
</dbReference>
<name>D6TS71_KTERA</name>
<feature type="transmembrane region" description="Helical" evidence="1">
    <location>
        <begin position="48"/>
        <end position="67"/>
    </location>
</feature>
<proteinExistence type="predicted"/>
<sequence length="87" mass="10312">MLDFSEAYRMKIQLWRATHLIQMLLAQRRAYLLPKYGSNAVLMMKERAYYVDVFLVVFIILALLWIIKTPIPKKVSEPLFKSFIGFL</sequence>
<evidence type="ECO:0000313" key="3">
    <source>
        <dbReference type="Proteomes" id="UP000004508"/>
    </source>
</evidence>
<evidence type="ECO:0000256" key="1">
    <source>
        <dbReference type="SAM" id="Phobius"/>
    </source>
</evidence>
<evidence type="ECO:0000313" key="2">
    <source>
        <dbReference type="EMBL" id="EFH86144.1"/>
    </source>
</evidence>
<keyword evidence="3" id="KW-1185">Reference proteome</keyword>
<gene>
    <name evidence="2" type="ORF">Krac_7423</name>
</gene>
<comment type="caution">
    <text evidence="2">The sequence shown here is derived from an EMBL/GenBank/DDBJ whole genome shotgun (WGS) entry which is preliminary data.</text>
</comment>
<dbReference type="Proteomes" id="UP000004508">
    <property type="component" value="Unassembled WGS sequence"/>
</dbReference>
<keyword evidence="1" id="KW-0812">Transmembrane</keyword>
<reference evidence="2 3" key="1">
    <citation type="journal article" date="2011" name="Stand. Genomic Sci.">
        <title>Non-contiguous finished genome sequence and contextual data of the filamentous soil bacterium Ktedonobacter racemifer type strain (SOSP1-21).</title>
        <authorList>
            <person name="Chang Y.J."/>
            <person name="Land M."/>
            <person name="Hauser L."/>
            <person name="Chertkov O."/>
            <person name="Del Rio T.G."/>
            <person name="Nolan M."/>
            <person name="Copeland A."/>
            <person name="Tice H."/>
            <person name="Cheng J.F."/>
            <person name="Lucas S."/>
            <person name="Han C."/>
            <person name="Goodwin L."/>
            <person name="Pitluck S."/>
            <person name="Ivanova N."/>
            <person name="Ovchinikova G."/>
            <person name="Pati A."/>
            <person name="Chen A."/>
            <person name="Palaniappan K."/>
            <person name="Mavromatis K."/>
            <person name="Liolios K."/>
            <person name="Brettin T."/>
            <person name="Fiebig A."/>
            <person name="Rohde M."/>
            <person name="Abt B."/>
            <person name="Goker M."/>
            <person name="Detter J.C."/>
            <person name="Woyke T."/>
            <person name="Bristow J."/>
            <person name="Eisen J.A."/>
            <person name="Markowitz V."/>
            <person name="Hugenholtz P."/>
            <person name="Kyrpides N.C."/>
            <person name="Klenk H.P."/>
            <person name="Lapidus A."/>
        </authorList>
    </citation>
    <scope>NUCLEOTIDE SEQUENCE [LARGE SCALE GENOMIC DNA]</scope>
    <source>
        <strain evidence="3">DSM 44963</strain>
    </source>
</reference>
<organism evidence="2 3">
    <name type="scientific">Ktedonobacter racemifer DSM 44963</name>
    <dbReference type="NCBI Taxonomy" id="485913"/>
    <lineage>
        <taxon>Bacteria</taxon>
        <taxon>Bacillati</taxon>
        <taxon>Chloroflexota</taxon>
        <taxon>Ktedonobacteria</taxon>
        <taxon>Ktedonobacterales</taxon>
        <taxon>Ktedonobacteraceae</taxon>
        <taxon>Ktedonobacter</taxon>
    </lineage>
</organism>
<dbReference type="AlphaFoldDB" id="D6TS71"/>
<accession>D6TS71</accession>
<dbReference type="InParanoid" id="D6TS71"/>
<keyword evidence="1" id="KW-1133">Transmembrane helix</keyword>